<reference evidence="2" key="1">
    <citation type="journal article" date="2023" name="Hortic. Res.">
        <title>A chromosome-level phased genome enabling allele-level studies in sweet orange: a case study on citrus Huanglongbing tolerance.</title>
        <authorList>
            <person name="Wu B."/>
            <person name="Yu Q."/>
            <person name="Deng Z."/>
            <person name="Duan Y."/>
            <person name="Luo F."/>
            <person name="Gmitter F. Jr."/>
        </authorList>
    </citation>
    <scope>NUCLEOTIDE SEQUENCE [LARGE SCALE GENOMIC DNA]</scope>
    <source>
        <strain evidence="2">cv. Valencia</strain>
    </source>
</reference>
<name>A0ACB8IFR7_CITSI</name>
<comment type="caution">
    <text evidence="1">The sequence shown here is derived from an EMBL/GenBank/DDBJ whole genome shotgun (WGS) entry which is preliminary data.</text>
</comment>
<protein>
    <submittedName>
        <fullName evidence="1">Pentatricopeptide repeat-containing protein</fullName>
    </submittedName>
</protein>
<dbReference type="Proteomes" id="UP000829398">
    <property type="component" value="Chromosome 8"/>
</dbReference>
<gene>
    <name evidence="1" type="ORF">KPL71_023004</name>
</gene>
<evidence type="ECO:0000313" key="1">
    <source>
        <dbReference type="EMBL" id="KAH9696004.1"/>
    </source>
</evidence>
<evidence type="ECO:0000313" key="2">
    <source>
        <dbReference type="Proteomes" id="UP000829398"/>
    </source>
</evidence>
<organism evidence="1 2">
    <name type="scientific">Citrus sinensis</name>
    <name type="common">Sweet orange</name>
    <name type="synonym">Citrus aurantium var. sinensis</name>
    <dbReference type="NCBI Taxonomy" id="2711"/>
    <lineage>
        <taxon>Eukaryota</taxon>
        <taxon>Viridiplantae</taxon>
        <taxon>Streptophyta</taxon>
        <taxon>Embryophyta</taxon>
        <taxon>Tracheophyta</taxon>
        <taxon>Spermatophyta</taxon>
        <taxon>Magnoliopsida</taxon>
        <taxon>eudicotyledons</taxon>
        <taxon>Gunneridae</taxon>
        <taxon>Pentapetalae</taxon>
        <taxon>rosids</taxon>
        <taxon>malvids</taxon>
        <taxon>Sapindales</taxon>
        <taxon>Rutaceae</taxon>
        <taxon>Aurantioideae</taxon>
        <taxon>Citrus</taxon>
    </lineage>
</organism>
<proteinExistence type="predicted"/>
<dbReference type="EMBL" id="CM039177">
    <property type="protein sequence ID" value="KAH9696004.1"/>
    <property type="molecule type" value="Genomic_DNA"/>
</dbReference>
<accession>A0ACB8IFR7</accession>
<keyword evidence="2" id="KW-1185">Reference proteome</keyword>
<sequence length="881" mass="99152">MLCGFINGDGYEADALKLFIEMQSADEHIRMDEFTVTSTLNLCVKLLNVGFGRQVHAFMVKTSNDASGFAVSSLIDMYSKCGCYEEACRVFEGCSEEVNLISKNAMVAACCREGEMEMALKTFWRQPELNDAVSWNTLISGYVQNGDAEEGLKLFVRMGENGVRWNEHTFASALSACCGLRNVKCAKEIHSWVLKNGLISNPFVSSGIVDVYCKCENMNYAESMLLLKGVRNSFSISSMIVGYSLQGNMEEARRHFDSLTEKNVVVWTALFSGYVKAQNCEALFDLLSEFVTKEGVVTDALILVILLGACALQAALHPGKEIHAYILRMGVQMDKKLISTLVDMYSKCGNMTYAEIIFQNFIERDLVLYNVMIACYAHHGHEEKAILLFEEMLEKGIKPDAVTFVAILSAFRHCGSVEMGEKYFNSMTADYKISPETDHYACMIDLYGRANQLEKAIEFMKSIPTEEDAVILGSFLNACRLNRNAELAGEAEEKLLRLEGNNKARYVQLANVYAAEGNWAEMGRIRKQMRGMKGNRFAGCSWVYVERGIHIFTVGDVLKLPHVACCQMQYIKVRKLKDIVASAGSLGKTIYLEMQLNNTKTPPRAAVYLPASIIWLALAWFAVLKGQNQYAGQWGDRRLIRPYHPHNPGRVKLNPVQISTLAHCDPISTNGNNQSRPSNQIFLLRSFLRIELMALSGEVGLRLLLCPIGSNIVVRTACCSVGTILPVYSTFKAIESKDENEKQKWLVYWAVYGSFSIAEMFADKILCWFPLYHHVKFAFLVWLQLPSTNGAKYFYMSRLRPFLLRHQARLDQILESVNGEMSQFVSDHQVEFRFVRTLFMKTVALVNQTVKEIIHPVPTQANRAIEGPPESIPDSQSDNED</sequence>